<evidence type="ECO:0000313" key="3">
    <source>
        <dbReference type="Proteomes" id="UP000584642"/>
    </source>
</evidence>
<keyword evidence="1" id="KW-0472">Membrane</keyword>
<organism evidence="2 3">
    <name type="scientific">Azospirillum oleiclasticum</name>
    <dbReference type="NCBI Taxonomy" id="2735135"/>
    <lineage>
        <taxon>Bacteria</taxon>
        <taxon>Pseudomonadati</taxon>
        <taxon>Pseudomonadota</taxon>
        <taxon>Alphaproteobacteria</taxon>
        <taxon>Rhodospirillales</taxon>
        <taxon>Azospirillaceae</taxon>
        <taxon>Azospirillum</taxon>
    </lineage>
</organism>
<feature type="transmembrane region" description="Helical" evidence="1">
    <location>
        <begin position="87"/>
        <end position="110"/>
    </location>
</feature>
<feature type="transmembrane region" description="Helical" evidence="1">
    <location>
        <begin position="212"/>
        <end position="232"/>
    </location>
</feature>
<feature type="transmembrane region" description="Helical" evidence="1">
    <location>
        <begin position="20"/>
        <end position="42"/>
    </location>
</feature>
<proteinExistence type="predicted"/>
<dbReference type="RefSeq" id="WP_180287663.1">
    <property type="nucleotide sequence ID" value="NZ_JABFFR010000023.1"/>
</dbReference>
<evidence type="ECO:0000256" key="1">
    <source>
        <dbReference type="SAM" id="Phobius"/>
    </source>
</evidence>
<keyword evidence="3" id="KW-1185">Reference proteome</keyword>
<dbReference type="Proteomes" id="UP000584642">
    <property type="component" value="Unassembled WGS sequence"/>
</dbReference>
<feature type="transmembrane region" description="Helical" evidence="1">
    <location>
        <begin position="183"/>
        <end position="200"/>
    </location>
</feature>
<reference evidence="2 3" key="1">
    <citation type="submission" date="2020-05" db="EMBL/GenBank/DDBJ databases">
        <title>Azospirillum oleiclasticum sp. nov, a nitrogen-fixing and heavy crude oil-emulsifying bacterium isolated from the crude oil of Yumen Oilfield.</title>
        <authorList>
            <person name="Wu D."/>
            <person name="Cai M."/>
            <person name="Zhang X."/>
        </authorList>
    </citation>
    <scope>NUCLEOTIDE SEQUENCE [LARGE SCALE GENOMIC DNA]</scope>
    <source>
        <strain evidence="2 3">ROY-1-1-2</strain>
    </source>
</reference>
<evidence type="ECO:0008006" key="4">
    <source>
        <dbReference type="Google" id="ProtNLM"/>
    </source>
</evidence>
<accession>A0ABX2TD74</accession>
<feature type="transmembrane region" description="Helical" evidence="1">
    <location>
        <begin position="278"/>
        <end position="300"/>
    </location>
</feature>
<sequence length="429" mass="46272">MMRSSLASPEYHVGIAGVRVRATMAAVGMLLISFALSLQFFYKIGEIDPFVVMSWTWDYSLGFVRRGLPGELLDLLAGGAGNEYRNLVVLSSAMLAVLVLAYGLFVTSILRHRPSALVLIVALAGALLEPAIPIFIRMFGRPEQLSFLLFLLACHAAVACDRRLACAVLAAACSLAMFIHEGFLFFHFPTALGVLAMRLDADGGSPHPIRRFAVPLAAAVPILCFAAVEWLGSPSVPKPVWDAHWLFRTPYALHESGNSLAVHHRGLAGNIRYTLGNFWPLAAVLSVLIIGAATVLARTLWSAIGRIAVPRAAALCFGSCYTPLLMFGIGVDYIRWSSFTALNMLVASLCLLRLSPVPVLESALTRICEHGLPRHALNGLAFLFLLLTPLASNTGPTRLPEAFGCLYNPSGTGLTAPRHPESCLRTVGR</sequence>
<evidence type="ECO:0000313" key="2">
    <source>
        <dbReference type="EMBL" id="NYZ21231.1"/>
    </source>
</evidence>
<comment type="caution">
    <text evidence="2">The sequence shown here is derived from an EMBL/GenBank/DDBJ whole genome shotgun (WGS) entry which is preliminary data.</text>
</comment>
<gene>
    <name evidence="2" type="ORF">HND93_16055</name>
</gene>
<feature type="transmembrane region" description="Helical" evidence="1">
    <location>
        <begin position="116"/>
        <end position="136"/>
    </location>
</feature>
<dbReference type="EMBL" id="JABFDB010000011">
    <property type="protein sequence ID" value="NYZ21231.1"/>
    <property type="molecule type" value="Genomic_DNA"/>
</dbReference>
<keyword evidence="1" id="KW-1133">Transmembrane helix</keyword>
<name>A0ABX2TD74_9PROT</name>
<keyword evidence="1" id="KW-0812">Transmembrane</keyword>
<feature type="transmembrane region" description="Helical" evidence="1">
    <location>
        <begin position="312"/>
        <end position="330"/>
    </location>
</feature>
<protein>
    <recommendedName>
        <fullName evidence="4">Glycosyltransferase RgtA/B/C/D-like domain-containing protein</fullName>
    </recommendedName>
</protein>